<keyword evidence="1" id="KW-1133">Transmembrane helix</keyword>
<protein>
    <submittedName>
        <fullName evidence="2">DUF805 domain-containing protein</fullName>
    </submittedName>
</protein>
<dbReference type="EMBL" id="JACORU010000001">
    <property type="protein sequence ID" value="MBC5763701.1"/>
    <property type="molecule type" value="Genomic_DNA"/>
</dbReference>
<feature type="transmembrane region" description="Helical" evidence="1">
    <location>
        <begin position="68"/>
        <end position="89"/>
    </location>
</feature>
<gene>
    <name evidence="2" type="ORF">H8R02_04520</name>
</gene>
<comment type="caution">
    <text evidence="2">The sequence shown here is derived from an EMBL/GenBank/DDBJ whole genome shotgun (WGS) entry which is preliminary data.</text>
</comment>
<evidence type="ECO:0000313" key="3">
    <source>
        <dbReference type="Proteomes" id="UP000596827"/>
    </source>
</evidence>
<dbReference type="Gene3D" id="3.30.700.10">
    <property type="entry name" value="Glycoprotein, Type 4 Pilin"/>
    <property type="match status" value="1"/>
</dbReference>
<reference evidence="2" key="1">
    <citation type="submission" date="2020-08" db="EMBL/GenBank/DDBJ databases">
        <title>Ramlibacter sp. GTP1 16S ribosomal RNA gene genome sequencing and assembly.</title>
        <authorList>
            <person name="Kang M."/>
        </authorList>
    </citation>
    <scope>NUCLEOTIDE SEQUENCE</scope>
    <source>
        <strain evidence="2">GTP1</strain>
    </source>
</reference>
<dbReference type="AlphaFoldDB" id="A0A923S0Y2"/>
<feature type="transmembrane region" description="Helical" evidence="1">
    <location>
        <begin position="142"/>
        <end position="164"/>
    </location>
</feature>
<feature type="transmembrane region" description="Helical" evidence="1">
    <location>
        <begin position="101"/>
        <end position="122"/>
    </location>
</feature>
<evidence type="ECO:0000313" key="2">
    <source>
        <dbReference type="EMBL" id="MBC5763701.1"/>
    </source>
</evidence>
<dbReference type="Proteomes" id="UP000596827">
    <property type="component" value="Unassembled WGS sequence"/>
</dbReference>
<accession>A0A923S0Y2</accession>
<feature type="transmembrane region" description="Helical" evidence="1">
    <location>
        <begin position="41"/>
        <end position="62"/>
    </location>
</feature>
<dbReference type="InterPro" id="IPR008523">
    <property type="entry name" value="DUF805"/>
</dbReference>
<keyword evidence="3" id="KW-1185">Reference proteome</keyword>
<dbReference type="GO" id="GO:0005886">
    <property type="term" value="C:plasma membrane"/>
    <property type="evidence" value="ECO:0007669"/>
    <property type="project" value="TreeGrafter"/>
</dbReference>
<keyword evidence="1" id="KW-0472">Membrane</keyword>
<sequence>METLNPYAPPGAKVEDVAAVQHEVQPVRVFSSKGRIGRVRYLAYLTAAYFLVTIGAFVLAFVATTARLQTAAGLAPVVVLLVYGVFTVLKTIQRSHDMDWSGWSALLALIPFVGLIWLVKAGTEGSNRFGAPPPPNTLGVKILAWCFPAIFLIGMLAAIAIPAYQHYTVRAKAAAQRSK</sequence>
<evidence type="ECO:0000256" key="1">
    <source>
        <dbReference type="SAM" id="Phobius"/>
    </source>
</evidence>
<proteinExistence type="predicted"/>
<organism evidence="2 3">
    <name type="scientific">Ramlibacter albus</name>
    <dbReference type="NCBI Taxonomy" id="2079448"/>
    <lineage>
        <taxon>Bacteria</taxon>
        <taxon>Pseudomonadati</taxon>
        <taxon>Pseudomonadota</taxon>
        <taxon>Betaproteobacteria</taxon>
        <taxon>Burkholderiales</taxon>
        <taxon>Comamonadaceae</taxon>
        <taxon>Ramlibacter</taxon>
    </lineage>
</organism>
<name>A0A923S0Y2_9BURK</name>
<dbReference type="RefSeq" id="WP_187080136.1">
    <property type="nucleotide sequence ID" value="NZ_JACORU010000001.1"/>
</dbReference>
<dbReference type="PANTHER" id="PTHR34980">
    <property type="entry name" value="INNER MEMBRANE PROTEIN-RELATED-RELATED"/>
    <property type="match status" value="1"/>
</dbReference>
<dbReference type="Pfam" id="PF05656">
    <property type="entry name" value="DUF805"/>
    <property type="match status" value="1"/>
</dbReference>
<dbReference type="PANTHER" id="PTHR34980:SF3">
    <property type="entry name" value="BLR8105 PROTEIN"/>
    <property type="match status" value="1"/>
</dbReference>
<keyword evidence="1" id="KW-0812">Transmembrane</keyword>